<evidence type="ECO:0000259" key="1">
    <source>
        <dbReference type="Pfam" id="PF20419"/>
    </source>
</evidence>
<dbReference type="Pfam" id="PF20419">
    <property type="entry name" value="DUF6701"/>
    <property type="match status" value="1"/>
</dbReference>
<feature type="domain" description="DUF6701" evidence="1">
    <location>
        <begin position="15"/>
        <end position="172"/>
    </location>
</feature>
<name>X1CZX9_9ZZZZ</name>
<gene>
    <name evidence="2" type="ORF">S01H4_60067</name>
</gene>
<protein>
    <recommendedName>
        <fullName evidence="1">DUF6701 domain-containing protein</fullName>
    </recommendedName>
</protein>
<feature type="non-terminal residue" evidence="2">
    <location>
        <position position="1"/>
    </location>
</feature>
<dbReference type="AlphaFoldDB" id="X1CZX9"/>
<sequence length="193" mass="20670">TSASGSSSARHTINKPFTLTVTARNASGATCPNYNGTANLTVDYIALSTDLTGSLSTTSLTSSYWTNGIATITDQTYNKWGTVTITATDATLTTQTGTSENIVFLPKDFYIVLSEPPASRIFYYINEDFSAEVTARDYNNNTVSNYAGTVHFTGIGLNLPQDYTFLAADSGSHTFSAINGSLVIETTYISVNE</sequence>
<comment type="caution">
    <text evidence="2">The sequence shown here is derived from an EMBL/GenBank/DDBJ whole genome shotgun (WGS) entry which is preliminary data.</text>
</comment>
<organism evidence="2">
    <name type="scientific">marine sediment metagenome</name>
    <dbReference type="NCBI Taxonomy" id="412755"/>
    <lineage>
        <taxon>unclassified sequences</taxon>
        <taxon>metagenomes</taxon>
        <taxon>ecological metagenomes</taxon>
    </lineage>
</organism>
<feature type="non-terminal residue" evidence="2">
    <location>
        <position position="193"/>
    </location>
</feature>
<dbReference type="InterPro" id="IPR046524">
    <property type="entry name" value="DUF6701"/>
</dbReference>
<evidence type="ECO:0000313" key="2">
    <source>
        <dbReference type="EMBL" id="GAH13442.1"/>
    </source>
</evidence>
<accession>X1CZX9</accession>
<dbReference type="EMBL" id="BART01035335">
    <property type="protein sequence ID" value="GAH13442.1"/>
    <property type="molecule type" value="Genomic_DNA"/>
</dbReference>
<proteinExistence type="predicted"/>
<reference evidence="2" key="1">
    <citation type="journal article" date="2014" name="Front. Microbiol.">
        <title>High frequency of phylogenetically diverse reductive dehalogenase-homologous genes in deep subseafloor sedimentary metagenomes.</title>
        <authorList>
            <person name="Kawai M."/>
            <person name="Futagami T."/>
            <person name="Toyoda A."/>
            <person name="Takaki Y."/>
            <person name="Nishi S."/>
            <person name="Hori S."/>
            <person name="Arai W."/>
            <person name="Tsubouchi T."/>
            <person name="Morono Y."/>
            <person name="Uchiyama I."/>
            <person name="Ito T."/>
            <person name="Fujiyama A."/>
            <person name="Inagaki F."/>
            <person name="Takami H."/>
        </authorList>
    </citation>
    <scope>NUCLEOTIDE SEQUENCE</scope>
    <source>
        <strain evidence="2">Expedition CK06-06</strain>
    </source>
</reference>